<dbReference type="AlphaFoldDB" id="A0A4Q7Y9F1"/>
<proteinExistence type="predicted"/>
<dbReference type="Proteomes" id="UP000292507">
    <property type="component" value="Unassembled WGS sequence"/>
</dbReference>
<accession>A0A4Q7Y9F1</accession>
<gene>
    <name evidence="1" type="ORF">BKA19_2400</name>
</gene>
<comment type="caution">
    <text evidence="1">The sequence shown here is derived from an EMBL/GenBank/DDBJ whole genome shotgun (WGS) entry which is preliminary data.</text>
</comment>
<name>A0A4Q7Y9F1_9ACTN</name>
<evidence type="ECO:0000313" key="1">
    <source>
        <dbReference type="EMBL" id="RZU32699.1"/>
    </source>
</evidence>
<organism evidence="1 2">
    <name type="scientific">Blastococcus saxobsidens</name>
    <dbReference type="NCBI Taxonomy" id="138336"/>
    <lineage>
        <taxon>Bacteria</taxon>
        <taxon>Bacillati</taxon>
        <taxon>Actinomycetota</taxon>
        <taxon>Actinomycetes</taxon>
        <taxon>Geodermatophilales</taxon>
        <taxon>Geodermatophilaceae</taxon>
        <taxon>Blastococcus</taxon>
    </lineage>
</organism>
<sequence>MTSSVCDGVSVKEVDREAVMRNVDRLARRFLKISGAEFLRRKQHGELDSFGDSAKLQRVLSAATLLD</sequence>
<dbReference type="EMBL" id="SHKV01000001">
    <property type="protein sequence ID" value="RZU32699.1"/>
    <property type="molecule type" value="Genomic_DNA"/>
</dbReference>
<keyword evidence="2" id="KW-1185">Reference proteome</keyword>
<dbReference type="RefSeq" id="WP_104529543.1">
    <property type="nucleotide sequence ID" value="NZ_POQT01000029.1"/>
</dbReference>
<evidence type="ECO:0000313" key="2">
    <source>
        <dbReference type="Proteomes" id="UP000292507"/>
    </source>
</evidence>
<reference evidence="1 2" key="1">
    <citation type="submission" date="2019-02" db="EMBL/GenBank/DDBJ databases">
        <title>Sequencing the genomes of 1000 actinobacteria strains.</title>
        <authorList>
            <person name="Klenk H.-P."/>
        </authorList>
    </citation>
    <scope>NUCLEOTIDE SEQUENCE [LARGE SCALE GENOMIC DNA]</scope>
    <source>
        <strain evidence="1 2">DSM 44509</strain>
    </source>
</reference>
<protein>
    <submittedName>
        <fullName evidence="1">Uncharacterized protein</fullName>
    </submittedName>
</protein>